<comment type="caution">
    <text evidence="1">The sequence shown here is derived from an EMBL/GenBank/DDBJ whole genome shotgun (WGS) entry which is preliminary data.</text>
</comment>
<reference evidence="1 2" key="1">
    <citation type="submission" date="2018-06" db="EMBL/GenBank/DDBJ databases">
        <title>Sphaerisporangium craniellae sp. nov., isolated from a marine sponge in the South China Sea.</title>
        <authorList>
            <person name="Li L."/>
        </authorList>
    </citation>
    <scope>NUCLEOTIDE SEQUENCE [LARGE SCALE GENOMIC DNA]</scope>
    <source>
        <strain evidence="1 2">CCTCC AA 208026</strain>
    </source>
</reference>
<dbReference type="RefSeq" id="WP_114027264.1">
    <property type="nucleotide sequence ID" value="NZ_QOIL01000002.1"/>
</dbReference>
<accession>A0A367FRT9</accession>
<dbReference type="AlphaFoldDB" id="A0A367FRT9"/>
<name>A0A367FRT9_9ACTN</name>
<protein>
    <submittedName>
        <fullName evidence="1">Uncharacterized protein</fullName>
    </submittedName>
</protein>
<dbReference type="OrthoDB" id="3530875at2"/>
<organism evidence="1 2">
    <name type="scientific">Sphaerisporangium album</name>
    <dbReference type="NCBI Taxonomy" id="509200"/>
    <lineage>
        <taxon>Bacteria</taxon>
        <taxon>Bacillati</taxon>
        <taxon>Actinomycetota</taxon>
        <taxon>Actinomycetes</taxon>
        <taxon>Streptosporangiales</taxon>
        <taxon>Streptosporangiaceae</taxon>
        <taxon>Sphaerisporangium</taxon>
    </lineage>
</organism>
<keyword evidence="2" id="KW-1185">Reference proteome</keyword>
<dbReference type="EMBL" id="QOIL01000002">
    <property type="protein sequence ID" value="RCG32629.1"/>
    <property type="molecule type" value="Genomic_DNA"/>
</dbReference>
<gene>
    <name evidence="1" type="ORF">DQ384_03825</name>
</gene>
<evidence type="ECO:0000313" key="2">
    <source>
        <dbReference type="Proteomes" id="UP000253094"/>
    </source>
</evidence>
<evidence type="ECO:0000313" key="1">
    <source>
        <dbReference type="EMBL" id="RCG32629.1"/>
    </source>
</evidence>
<sequence>MSGHGESGFVYNGFEIDPKWPGLDVKDGVDVHHPRVKNLIKALEDDVQRLKGREAGTSVHLKAYGQVTAQHVGEWDAAQQLAVVFGKGHSAITTSYDKLILQYEAAVEATKAAFANIGKAEQASTTDV</sequence>
<proteinExistence type="predicted"/>
<dbReference type="Proteomes" id="UP000253094">
    <property type="component" value="Unassembled WGS sequence"/>
</dbReference>